<comment type="caution">
    <text evidence="1">The sequence shown here is derived from an EMBL/GenBank/DDBJ whole genome shotgun (WGS) entry which is preliminary data.</text>
</comment>
<dbReference type="EMBL" id="CM039428">
    <property type="protein sequence ID" value="KAI4351070.1"/>
    <property type="molecule type" value="Genomic_DNA"/>
</dbReference>
<proteinExistence type="predicted"/>
<evidence type="ECO:0000313" key="1">
    <source>
        <dbReference type="EMBL" id="KAI4351070.1"/>
    </source>
</evidence>
<dbReference type="Proteomes" id="UP000828941">
    <property type="component" value="Chromosome 3"/>
</dbReference>
<name>A0ACB9PQL8_BAUVA</name>
<gene>
    <name evidence="1" type="ORF">L6164_005455</name>
</gene>
<sequence length="77" mass="8409">MCEIALSEGLIDRVDPRLLVQSDDTYREALVSLAKIGVACSSELPGERTGIKDVVMELLAIKRRLSCPHGITIVTQN</sequence>
<keyword evidence="2" id="KW-1185">Reference proteome</keyword>
<reference evidence="1 2" key="1">
    <citation type="journal article" date="2022" name="DNA Res.">
        <title>Chromosomal-level genome assembly of the orchid tree Bauhinia variegata (Leguminosae; Cercidoideae) supports the allotetraploid origin hypothesis of Bauhinia.</title>
        <authorList>
            <person name="Zhong Y."/>
            <person name="Chen Y."/>
            <person name="Zheng D."/>
            <person name="Pang J."/>
            <person name="Liu Y."/>
            <person name="Luo S."/>
            <person name="Meng S."/>
            <person name="Qian L."/>
            <person name="Wei D."/>
            <person name="Dai S."/>
            <person name="Zhou R."/>
        </authorList>
    </citation>
    <scope>NUCLEOTIDE SEQUENCE [LARGE SCALE GENOMIC DNA]</scope>
    <source>
        <strain evidence="1">BV-YZ2020</strain>
    </source>
</reference>
<accession>A0ACB9PQL8</accession>
<protein>
    <submittedName>
        <fullName evidence="1">Uncharacterized protein</fullName>
    </submittedName>
</protein>
<organism evidence="1 2">
    <name type="scientific">Bauhinia variegata</name>
    <name type="common">Purple orchid tree</name>
    <name type="synonym">Phanera variegata</name>
    <dbReference type="NCBI Taxonomy" id="167791"/>
    <lineage>
        <taxon>Eukaryota</taxon>
        <taxon>Viridiplantae</taxon>
        <taxon>Streptophyta</taxon>
        <taxon>Embryophyta</taxon>
        <taxon>Tracheophyta</taxon>
        <taxon>Spermatophyta</taxon>
        <taxon>Magnoliopsida</taxon>
        <taxon>eudicotyledons</taxon>
        <taxon>Gunneridae</taxon>
        <taxon>Pentapetalae</taxon>
        <taxon>rosids</taxon>
        <taxon>fabids</taxon>
        <taxon>Fabales</taxon>
        <taxon>Fabaceae</taxon>
        <taxon>Cercidoideae</taxon>
        <taxon>Cercideae</taxon>
        <taxon>Bauhiniinae</taxon>
        <taxon>Bauhinia</taxon>
    </lineage>
</organism>
<evidence type="ECO:0000313" key="2">
    <source>
        <dbReference type="Proteomes" id="UP000828941"/>
    </source>
</evidence>